<dbReference type="Proteomes" id="UP000477285">
    <property type="component" value="Unassembled WGS sequence"/>
</dbReference>
<dbReference type="InterPro" id="IPR013078">
    <property type="entry name" value="His_Pase_superF_clade-1"/>
</dbReference>
<gene>
    <name evidence="1" type="primary">cobC_1</name>
    <name evidence="2" type="synonym">cobC</name>
    <name evidence="1" type="ORF">ERS852478_00201</name>
    <name evidence="2" type="ORF">ERS852523_00358</name>
    <name evidence="4" type="ORF">GT712_00455</name>
    <name evidence="3" type="ORF">GT728_05990</name>
</gene>
<dbReference type="InterPro" id="IPR050275">
    <property type="entry name" value="PGM_Phosphatase"/>
</dbReference>
<dbReference type="OrthoDB" id="9783269at2"/>
<dbReference type="eggNOG" id="COG0406">
    <property type="taxonomic scope" value="Bacteria"/>
</dbReference>
<evidence type="ECO:0000313" key="2">
    <source>
        <dbReference type="EMBL" id="CUP04453.1"/>
    </source>
</evidence>
<dbReference type="SMART" id="SM00855">
    <property type="entry name" value="PGAM"/>
    <property type="match status" value="1"/>
</dbReference>
<evidence type="ECO:0000313" key="7">
    <source>
        <dbReference type="Proteomes" id="UP000477156"/>
    </source>
</evidence>
<dbReference type="EMBL" id="CYZN01000001">
    <property type="protein sequence ID" value="CUN46383.1"/>
    <property type="molecule type" value="Genomic_DNA"/>
</dbReference>
<protein>
    <submittedName>
        <fullName evidence="1">Alpha-ribazole phosphatase</fullName>
        <ecNumber evidence="1">3.1.3.73</ecNumber>
    </submittedName>
    <submittedName>
        <fullName evidence="3">Histidine phosphatase family protein</fullName>
    </submittedName>
</protein>
<dbReference type="GeneID" id="75079079"/>
<dbReference type="SUPFAM" id="SSF53254">
    <property type="entry name" value="Phosphoglycerate mutase-like"/>
    <property type="match status" value="1"/>
</dbReference>
<evidence type="ECO:0000313" key="4">
    <source>
        <dbReference type="EMBL" id="MZS87598.1"/>
    </source>
</evidence>
<keyword evidence="1" id="KW-0378">Hydrolase</keyword>
<dbReference type="EMBL" id="CZAW01000003">
    <property type="protein sequence ID" value="CUP04453.1"/>
    <property type="molecule type" value="Genomic_DNA"/>
</dbReference>
<evidence type="ECO:0000313" key="3">
    <source>
        <dbReference type="EMBL" id="MZL32768.1"/>
    </source>
</evidence>
<evidence type="ECO:0000313" key="1">
    <source>
        <dbReference type="EMBL" id="CUN46383.1"/>
    </source>
</evidence>
<dbReference type="PANTHER" id="PTHR48100">
    <property type="entry name" value="BROAD-SPECIFICITY PHOSPHATASE YOR283W-RELATED"/>
    <property type="match status" value="1"/>
</dbReference>
<dbReference type="RefSeq" id="WP_022381051.1">
    <property type="nucleotide sequence ID" value="NZ_AP031426.1"/>
</dbReference>
<reference evidence="5 6" key="1">
    <citation type="submission" date="2015-09" db="EMBL/GenBank/DDBJ databases">
        <authorList>
            <consortium name="Pathogen Informatics"/>
        </authorList>
    </citation>
    <scope>NUCLEOTIDE SEQUENCE [LARGE SCALE GENOMIC DNA]</scope>
    <source>
        <strain evidence="1 5">2789STDY5834863</strain>
        <strain evidence="2 6">2789STDY5834911</strain>
    </source>
</reference>
<organism evidence="1 5">
    <name type="scientific">Blautia wexlerae</name>
    <dbReference type="NCBI Taxonomy" id="418240"/>
    <lineage>
        <taxon>Bacteria</taxon>
        <taxon>Bacillati</taxon>
        <taxon>Bacillota</taxon>
        <taxon>Clostridia</taxon>
        <taxon>Lachnospirales</taxon>
        <taxon>Lachnospiraceae</taxon>
        <taxon>Blautia</taxon>
    </lineage>
</organism>
<dbReference type="EMBL" id="WWVF01000001">
    <property type="protein sequence ID" value="MZS87598.1"/>
    <property type="molecule type" value="Genomic_DNA"/>
</dbReference>
<name>A0A173X3W8_9FIRM</name>
<dbReference type="Pfam" id="PF00300">
    <property type="entry name" value="His_Phos_1"/>
    <property type="match status" value="1"/>
</dbReference>
<reference evidence="7 8" key="2">
    <citation type="journal article" date="2019" name="Nat. Med.">
        <title>A library of human gut bacterial isolates paired with longitudinal multiomics data enables mechanistic microbiome research.</title>
        <authorList>
            <person name="Poyet M."/>
            <person name="Groussin M."/>
            <person name="Gibbons S.M."/>
            <person name="Avila-Pacheco J."/>
            <person name="Jiang X."/>
            <person name="Kearney S.M."/>
            <person name="Perrotta A.R."/>
            <person name="Berdy B."/>
            <person name="Zhao S."/>
            <person name="Lieberman T.D."/>
            <person name="Swanson P.K."/>
            <person name="Smith M."/>
            <person name="Roesemann S."/>
            <person name="Alexander J.E."/>
            <person name="Rich S.A."/>
            <person name="Livny J."/>
            <person name="Vlamakis H."/>
            <person name="Clish C."/>
            <person name="Bullock K."/>
            <person name="Deik A."/>
            <person name="Scott J."/>
            <person name="Pierce K.A."/>
            <person name="Xavier R.J."/>
            <person name="Alm E.J."/>
        </authorList>
    </citation>
    <scope>NUCLEOTIDE SEQUENCE [LARGE SCALE GENOMIC DNA]</scope>
    <source>
        <strain evidence="3 8">BIOML-A1</strain>
        <strain evidence="4 7">BIOML-A12</strain>
    </source>
</reference>
<dbReference type="GO" id="GO:0005737">
    <property type="term" value="C:cytoplasm"/>
    <property type="evidence" value="ECO:0007669"/>
    <property type="project" value="TreeGrafter"/>
</dbReference>
<sequence>MIKLWLIRHGKTEGNKLSRYIGTTDEPLCQEGTEFLHKMDYPKVQAVYVSPLKRCVQTAEILFPGEPVHIIEELAECDFGEFENKNYKELEGNPHYQEWIDSNGTLPFPGGESREGFKSRNLRGFDRVVSGCIRSHVAEAALVIHGGTIMNIMEEYADIQKPFYEWHVRNGGGYEVELDENLWKNGRKQLRVNSAIMEG</sequence>
<dbReference type="Gene3D" id="3.40.50.1240">
    <property type="entry name" value="Phosphoglycerate mutase-like"/>
    <property type="match status" value="1"/>
</dbReference>
<accession>A0A173X3W8</accession>
<dbReference type="Proteomes" id="UP000477156">
    <property type="component" value="Unassembled WGS sequence"/>
</dbReference>
<proteinExistence type="predicted"/>
<dbReference type="Proteomes" id="UP000095712">
    <property type="component" value="Unassembled WGS sequence"/>
</dbReference>
<dbReference type="Proteomes" id="UP000095431">
    <property type="component" value="Unassembled WGS sequence"/>
</dbReference>
<dbReference type="AlphaFoldDB" id="A0A173X3W8"/>
<dbReference type="GO" id="GO:0043755">
    <property type="term" value="F:alpha-ribazole phosphatase activity"/>
    <property type="evidence" value="ECO:0007669"/>
    <property type="project" value="UniProtKB-EC"/>
</dbReference>
<dbReference type="EMBL" id="WWVQ01000010">
    <property type="protein sequence ID" value="MZL32768.1"/>
    <property type="molecule type" value="Genomic_DNA"/>
</dbReference>
<dbReference type="EC" id="3.1.3.73" evidence="1"/>
<evidence type="ECO:0000313" key="8">
    <source>
        <dbReference type="Proteomes" id="UP000477285"/>
    </source>
</evidence>
<dbReference type="CDD" id="cd07067">
    <property type="entry name" value="HP_PGM_like"/>
    <property type="match status" value="1"/>
</dbReference>
<evidence type="ECO:0000313" key="6">
    <source>
        <dbReference type="Proteomes" id="UP000095712"/>
    </source>
</evidence>
<evidence type="ECO:0000313" key="5">
    <source>
        <dbReference type="Proteomes" id="UP000095431"/>
    </source>
</evidence>
<dbReference type="InterPro" id="IPR029033">
    <property type="entry name" value="His_PPase_superfam"/>
</dbReference>
<dbReference type="PANTHER" id="PTHR48100:SF59">
    <property type="entry name" value="ADENOSYLCOBALAMIN_ALPHA-RIBAZOLE PHOSPHATASE"/>
    <property type="match status" value="1"/>
</dbReference>